<dbReference type="AlphaFoldDB" id="A0A444J148"/>
<evidence type="ECO:0000256" key="1">
    <source>
        <dbReference type="SAM" id="Phobius"/>
    </source>
</evidence>
<protein>
    <submittedName>
        <fullName evidence="2">Uncharacterized protein</fullName>
    </submittedName>
</protein>
<accession>A0A444J148</accession>
<feature type="transmembrane region" description="Helical" evidence="1">
    <location>
        <begin position="6"/>
        <end position="25"/>
    </location>
</feature>
<feature type="transmembrane region" description="Helical" evidence="1">
    <location>
        <begin position="86"/>
        <end position="105"/>
    </location>
</feature>
<dbReference type="Proteomes" id="UP000286862">
    <property type="component" value="Unassembled WGS sequence"/>
</dbReference>
<organism evidence="2 3">
    <name type="scientific">Candidatus Electrothrix marina</name>
    <dbReference type="NCBI Taxonomy" id="1859130"/>
    <lineage>
        <taxon>Bacteria</taxon>
        <taxon>Pseudomonadati</taxon>
        <taxon>Thermodesulfobacteriota</taxon>
        <taxon>Desulfobulbia</taxon>
        <taxon>Desulfobulbales</taxon>
        <taxon>Desulfobulbaceae</taxon>
        <taxon>Candidatus Electrothrix</taxon>
    </lineage>
</organism>
<evidence type="ECO:0000313" key="2">
    <source>
        <dbReference type="EMBL" id="RWX46816.1"/>
    </source>
</evidence>
<reference evidence="2 3" key="1">
    <citation type="submission" date="2017-01" db="EMBL/GenBank/DDBJ databases">
        <title>The cable genome- insights into the physiology and evolution of filamentous bacteria capable of sulfide oxidation via long distance electron transfer.</title>
        <authorList>
            <person name="Schreiber L."/>
            <person name="Bjerg J.T."/>
            <person name="Boggild A."/>
            <person name="Van De Vossenberg J."/>
            <person name="Meysman F."/>
            <person name="Nielsen L.P."/>
            <person name="Schramm A."/>
            <person name="Kjeldsen K.U."/>
        </authorList>
    </citation>
    <scope>NUCLEOTIDE SEQUENCE [LARGE SCALE GENOMIC DNA]</scope>
    <source>
        <strain evidence="2">A2</strain>
    </source>
</reference>
<gene>
    <name evidence="2" type="ORF">VT99_11992</name>
</gene>
<keyword evidence="1" id="KW-0812">Transmembrane</keyword>
<sequence length="131" mass="14890">MTIFNLIAGTASILGIIFVIVGYVIKLRRSFKQKREDAEKEFKQEIDRLNAAGGTVSARTDLGFFVLIKLASLRDDINRHRHYRNAFLISTVMNIALGEYVLYVVREHFFTLEGCFPVLEGNLPSLLKNVL</sequence>
<evidence type="ECO:0000313" key="3">
    <source>
        <dbReference type="Proteomes" id="UP000286862"/>
    </source>
</evidence>
<proteinExistence type="predicted"/>
<keyword evidence="1" id="KW-1133">Transmembrane helix</keyword>
<dbReference type="EMBL" id="MTKQ01000199">
    <property type="protein sequence ID" value="RWX46816.1"/>
    <property type="molecule type" value="Genomic_DNA"/>
</dbReference>
<comment type="caution">
    <text evidence="2">The sequence shown here is derived from an EMBL/GenBank/DDBJ whole genome shotgun (WGS) entry which is preliminary data.</text>
</comment>
<name>A0A444J148_9BACT</name>
<keyword evidence="1" id="KW-0472">Membrane</keyword>